<sequence>MGKYVEMLDLGVRMVARFHSHCPQTARMYYHPPSGSVDDKCGSHMPSALEETGEIRSETNYDGYSFAIESDSGGMAVRCYQIAPDWNFEIWLLIKMGKYVEMLDLGVRMVARFHSHCPQTARMYYHPPSGSGNGRCESHTPPAPKNMVKPGIFRRV</sequence>
<accession>A0A5N6NBJ2</accession>
<dbReference type="PANTHER" id="PTHR33983">
    <property type="entry name" value="OS07G0185900 PROTEIN"/>
    <property type="match status" value="1"/>
</dbReference>
<evidence type="ECO:0000313" key="1">
    <source>
        <dbReference type="EMBL" id="KAD4584693.1"/>
    </source>
</evidence>
<reference evidence="1 2" key="1">
    <citation type="submission" date="2019-05" db="EMBL/GenBank/DDBJ databases">
        <title>Mikania micrantha, genome provides insights into the molecular mechanism of rapid growth.</title>
        <authorList>
            <person name="Liu B."/>
        </authorList>
    </citation>
    <scope>NUCLEOTIDE SEQUENCE [LARGE SCALE GENOMIC DNA]</scope>
    <source>
        <strain evidence="1">NLD-2019</strain>
        <tissue evidence="1">Leaf</tissue>
    </source>
</reference>
<dbReference type="AlphaFoldDB" id="A0A5N6NBJ2"/>
<gene>
    <name evidence="1" type="ORF">E3N88_22294</name>
</gene>
<dbReference type="OrthoDB" id="747111at2759"/>
<dbReference type="EMBL" id="SZYD01000012">
    <property type="protein sequence ID" value="KAD4584693.1"/>
    <property type="molecule type" value="Genomic_DNA"/>
</dbReference>
<dbReference type="PANTHER" id="PTHR33983:SF1">
    <property type="entry name" value="OS07G0185900 PROTEIN"/>
    <property type="match status" value="1"/>
</dbReference>
<keyword evidence="2" id="KW-1185">Reference proteome</keyword>
<proteinExistence type="predicted"/>
<evidence type="ECO:0000313" key="2">
    <source>
        <dbReference type="Proteomes" id="UP000326396"/>
    </source>
</evidence>
<name>A0A5N6NBJ2_9ASTR</name>
<organism evidence="1 2">
    <name type="scientific">Mikania micrantha</name>
    <name type="common">bitter vine</name>
    <dbReference type="NCBI Taxonomy" id="192012"/>
    <lineage>
        <taxon>Eukaryota</taxon>
        <taxon>Viridiplantae</taxon>
        <taxon>Streptophyta</taxon>
        <taxon>Embryophyta</taxon>
        <taxon>Tracheophyta</taxon>
        <taxon>Spermatophyta</taxon>
        <taxon>Magnoliopsida</taxon>
        <taxon>eudicotyledons</taxon>
        <taxon>Gunneridae</taxon>
        <taxon>Pentapetalae</taxon>
        <taxon>asterids</taxon>
        <taxon>campanulids</taxon>
        <taxon>Asterales</taxon>
        <taxon>Asteraceae</taxon>
        <taxon>Asteroideae</taxon>
        <taxon>Heliantheae alliance</taxon>
        <taxon>Eupatorieae</taxon>
        <taxon>Mikania</taxon>
    </lineage>
</organism>
<comment type="caution">
    <text evidence="1">The sequence shown here is derived from an EMBL/GenBank/DDBJ whole genome shotgun (WGS) entry which is preliminary data.</text>
</comment>
<dbReference type="Proteomes" id="UP000326396">
    <property type="component" value="Linkage Group LG2"/>
</dbReference>
<protein>
    <submittedName>
        <fullName evidence="1">Uncharacterized protein</fullName>
    </submittedName>
</protein>